<keyword evidence="1" id="KW-1185">Reference proteome</keyword>
<sequence length="77" mass="8880">MTWHSELVLTLSGLESYEGSLCRLYADNRQFETVKDLQSAICKAWSEPFDLMRSSQFVEFGDEPEAIKLKDFLITTI</sequence>
<name>A0A1I7X8J6_HETBA</name>
<evidence type="ECO:0000313" key="2">
    <source>
        <dbReference type="WBParaSite" id="Hba_13966"/>
    </source>
</evidence>
<proteinExistence type="predicted"/>
<dbReference type="Proteomes" id="UP000095283">
    <property type="component" value="Unplaced"/>
</dbReference>
<accession>A0A1I7X8J6</accession>
<dbReference type="AlphaFoldDB" id="A0A1I7X8J6"/>
<evidence type="ECO:0000313" key="1">
    <source>
        <dbReference type="Proteomes" id="UP000095283"/>
    </source>
</evidence>
<organism evidence="1 2">
    <name type="scientific">Heterorhabditis bacteriophora</name>
    <name type="common">Entomopathogenic nematode worm</name>
    <dbReference type="NCBI Taxonomy" id="37862"/>
    <lineage>
        <taxon>Eukaryota</taxon>
        <taxon>Metazoa</taxon>
        <taxon>Ecdysozoa</taxon>
        <taxon>Nematoda</taxon>
        <taxon>Chromadorea</taxon>
        <taxon>Rhabditida</taxon>
        <taxon>Rhabditina</taxon>
        <taxon>Rhabditomorpha</taxon>
        <taxon>Strongyloidea</taxon>
        <taxon>Heterorhabditidae</taxon>
        <taxon>Heterorhabditis</taxon>
    </lineage>
</organism>
<reference evidence="2" key="1">
    <citation type="submission" date="2016-11" db="UniProtKB">
        <authorList>
            <consortium name="WormBaseParasite"/>
        </authorList>
    </citation>
    <scope>IDENTIFICATION</scope>
</reference>
<protein>
    <submittedName>
        <fullName evidence="2">Transposase</fullName>
    </submittedName>
</protein>
<dbReference type="WBParaSite" id="Hba_13966">
    <property type="protein sequence ID" value="Hba_13966"/>
    <property type="gene ID" value="Hba_13966"/>
</dbReference>